<dbReference type="Pfam" id="PF12796">
    <property type="entry name" value="Ank_2"/>
    <property type="match status" value="1"/>
</dbReference>
<keyword evidence="5" id="KW-1185">Reference proteome</keyword>
<feature type="repeat" description="ANK" evidence="3">
    <location>
        <begin position="94"/>
        <end position="121"/>
    </location>
</feature>
<name>A0AAV7J2W4_COTGL</name>
<feature type="repeat" description="ANK" evidence="3">
    <location>
        <begin position="214"/>
        <end position="246"/>
    </location>
</feature>
<evidence type="ECO:0000313" key="5">
    <source>
        <dbReference type="Proteomes" id="UP000826195"/>
    </source>
</evidence>
<reference evidence="4 5" key="1">
    <citation type="journal article" date="2021" name="J. Hered.">
        <title>A chromosome-level genome assembly of the parasitoid wasp, Cotesia glomerata (Hymenoptera: Braconidae).</title>
        <authorList>
            <person name="Pinto B.J."/>
            <person name="Weis J.J."/>
            <person name="Gamble T."/>
            <person name="Ode P.J."/>
            <person name="Paul R."/>
            <person name="Zaspel J.M."/>
        </authorList>
    </citation>
    <scope>NUCLEOTIDE SEQUENCE [LARGE SCALE GENOMIC DNA]</scope>
    <source>
        <strain evidence="4">CgM1</strain>
    </source>
</reference>
<dbReference type="PRINTS" id="PR01415">
    <property type="entry name" value="ANKYRIN"/>
</dbReference>
<dbReference type="PROSITE" id="PS50088">
    <property type="entry name" value="ANK_REPEAT"/>
    <property type="match status" value="3"/>
</dbReference>
<dbReference type="Proteomes" id="UP000826195">
    <property type="component" value="Unassembled WGS sequence"/>
</dbReference>
<gene>
    <name evidence="4" type="ORF">KQX54_010266</name>
</gene>
<evidence type="ECO:0000256" key="1">
    <source>
        <dbReference type="ARBA" id="ARBA00022737"/>
    </source>
</evidence>
<dbReference type="EMBL" id="JAHXZJ010000002">
    <property type="protein sequence ID" value="KAH0564210.1"/>
    <property type="molecule type" value="Genomic_DNA"/>
</dbReference>
<comment type="caution">
    <text evidence="4">The sequence shown here is derived from an EMBL/GenBank/DDBJ whole genome shotgun (WGS) entry which is preliminary data.</text>
</comment>
<sequence>MSAKKCCELVSAIQSNDLKKFKVLLKSRKISRLPNPTENYRLIKTAINQKRRAIVDELIKKRVEVKSYIQRPTSKLLHTTVRFGQLKLVKKLISRRTPLHIAAKYGNFKIMEVLLKNGANVRSVVLEKIEFGFTPLHFECRGKHMKCIKLLLKFSNNVGVVIPGTIEPIHIAVILLHSKMVSLLLNNGANVNARFRDEFYPMLGFNLNYRIEEENFTLLLCAISQRSIKISQLLLEHGADISKKSYLMSITPLIEAVETNDPKMIRFILDNGGISQVNEYSAKGSSPLHHVITNADTLASPYGDVQIHFVAEKLEIFDILVAAGADLNAKVKDCYDWTILELAIHFGFRQIVDYILYKTDFDSSHLDYSTVKIAQFHDFMLTEDITSLEYIDEWRHEFKVITYNLIFEILRREAISLFKNEETIKRLDQQPGHINVTEEEHQKIMKEMKNQIHQVVCEMKRNFAFNENIQELCMRDYKEKYSIYYNLLKKKFEYALERCDFVNNAVEYLDALFKDSNHLPYYCYETIVNNFNDEELKAFVSIM</sequence>
<organism evidence="4 5">
    <name type="scientific">Cotesia glomerata</name>
    <name type="common">Lepidopteran parasitic wasp</name>
    <name type="synonym">Apanteles glomeratus</name>
    <dbReference type="NCBI Taxonomy" id="32391"/>
    <lineage>
        <taxon>Eukaryota</taxon>
        <taxon>Metazoa</taxon>
        <taxon>Ecdysozoa</taxon>
        <taxon>Arthropoda</taxon>
        <taxon>Hexapoda</taxon>
        <taxon>Insecta</taxon>
        <taxon>Pterygota</taxon>
        <taxon>Neoptera</taxon>
        <taxon>Endopterygota</taxon>
        <taxon>Hymenoptera</taxon>
        <taxon>Apocrita</taxon>
        <taxon>Ichneumonoidea</taxon>
        <taxon>Braconidae</taxon>
        <taxon>Microgastrinae</taxon>
        <taxon>Cotesia</taxon>
    </lineage>
</organism>
<keyword evidence="2 3" id="KW-0040">ANK repeat</keyword>
<dbReference type="InterPro" id="IPR036770">
    <property type="entry name" value="Ankyrin_rpt-contain_sf"/>
</dbReference>
<keyword evidence="1" id="KW-0677">Repeat</keyword>
<dbReference type="PANTHER" id="PTHR24198">
    <property type="entry name" value="ANKYRIN REPEAT AND PROTEIN KINASE DOMAIN-CONTAINING PROTEIN"/>
    <property type="match status" value="1"/>
</dbReference>
<dbReference type="Gene3D" id="1.25.40.20">
    <property type="entry name" value="Ankyrin repeat-containing domain"/>
    <property type="match status" value="2"/>
</dbReference>
<dbReference type="PANTHER" id="PTHR24198:SF165">
    <property type="entry name" value="ANKYRIN REPEAT-CONTAINING PROTEIN-RELATED"/>
    <property type="match status" value="1"/>
</dbReference>
<protein>
    <submittedName>
        <fullName evidence="4">Uncharacterized protein</fullName>
    </submittedName>
</protein>
<feature type="repeat" description="ANK" evidence="3">
    <location>
        <begin position="168"/>
        <end position="196"/>
    </location>
</feature>
<proteinExistence type="predicted"/>
<evidence type="ECO:0000256" key="2">
    <source>
        <dbReference type="ARBA" id="ARBA00023043"/>
    </source>
</evidence>
<dbReference type="SMART" id="SM00248">
    <property type="entry name" value="ANK"/>
    <property type="match status" value="7"/>
</dbReference>
<dbReference type="SUPFAM" id="SSF48403">
    <property type="entry name" value="Ankyrin repeat"/>
    <property type="match status" value="1"/>
</dbReference>
<dbReference type="InterPro" id="IPR002110">
    <property type="entry name" value="Ankyrin_rpt"/>
</dbReference>
<dbReference type="PROSITE" id="PS50297">
    <property type="entry name" value="ANK_REP_REGION"/>
    <property type="match status" value="2"/>
</dbReference>
<evidence type="ECO:0000313" key="4">
    <source>
        <dbReference type="EMBL" id="KAH0564210.1"/>
    </source>
</evidence>
<accession>A0AAV7J2W4</accession>
<dbReference type="AlphaFoldDB" id="A0AAV7J2W4"/>
<evidence type="ECO:0000256" key="3">
    <source>
        <dbReference type="PROSITE-ProRule" id="PRU00023"/>
    </source>
</evidence>